<dbReference type="Proteomes" id="UP000266723">
    <property type="component" value="Unassembled WGS sequence"/>
</dbReference>
<evidence type="ECO:0000313" key="1">
    <source>
        <dbReference type="EMBL" id="KAF3579744.1"/>
    </source>
</evidence>
<evidence type="ECO:0000313" key="2">
    <source>
        <dbReference type="Proteomes" id="UP000266723"/>
    </source>
</evidence>
<accession>A0ABQ7DPZ7</accession>
<reference evidence="1 2" key="1">
    <citation type="journal article" date="2020" name="BMC Genomics">
        <title>Intraspecific diversification of the crop wild relative Brassica cretica Lam. using demographic model selection.</title>
        <authorList>
            <person name="Kioukis A."/>
            <person name="Michalopoulou V.A."/>
            <person name="Briers L."/>
            <person name="Pirintsos S."/>
            <person name="Studholme D.J."/>
            <person name="Pavlidis P."/>
            <person name="Sarris P.F."/>
        </authorList>
    </citation>
    <scope>NUCLEOTIDE SEQUENCE [LARGE SCALE GENOMIC DNA]</scope>
    <source>
        <strain evidence="2">cv. PFS-1207/04</strain>
    </source>
</reference>
<name>A0ABQ7DPZ7_BRACR</name>
<comment type="caution">
    <text evidence="1">The sequence shown here is derived from an EMBL/GenBank/DDBJ whole genome shotgun (WGS) entry which is preliminary data.</text>
</comment>
<sequence>MVMDLETFEQHPWGYEAFTDLVFSIKGITPERDIPTSETPTPPLLLMFRGSETNKAYLQKNLQDGRMYHELAKKTIEKVDKFEGQVNGLSHDVEELKHDNSMRGDNHLAAT</sequence>
<keyword evidence="2" id="KW-1185">Reference proteome</keyword>
<organism evidence="1 2">
    <name type="scientific">Brassica cretica</name>
    <name type="common">Mustard</name>
    <dbReference type="NCBI Taxonomy" id="69181"/>
    <lineage>
        <taxon>Eukaryota</taxon>
        <taxon>Viridiplantae</taxon>
        <taxon>Streptophyta</taxon>
        <taxon>Embryophyta</taxon>
        <taxon>Tracheophyta</taxon>
        <taxon>Spermatophyta</taxon>
        <taxon>Magnoliopsida</taxon>
        <taxon>eudicotyledons</taxon>
        <taxon>Gunneridae</taxon>
        <taxon>Pentapetalae</taxon>
        <taxon>rosids</taxon>
        <taxon>malvids</taxon>
        <taxon>Brassicales</taxon>
        <taxon>Brassicaceae</taxon>
        <taxon>Brassiceae</taxon>
        <taxon>Brassica</taxon>
    </lineage>
</organism>
<proteinExistence type="predicted"/>
<protein>
    <recommendedName>
        <fullName evidence="3">DUF1985 domain-containing protein</fullName>
    </recommendedName>
</protein>
<dbReference type="EMBL" id="QGKV02000649">
    <property type="protein sequence ID" value="KAF3579744.1"/>
    <property type="molecule type" value="Genomic_DNA"/>
</dbReference>
<evidence type="ECO:0008006" key="3">
    <source>
        <dbReference type="Google" id="ProtNLM"/>
    </source>
</evidence>
<gene>
    <name evidence="1" type="ORF">DY000_02031298</name>
</gene>